<dbReference type="GO" id="GO:0071978">
    <property type="term" value="P:bacterial-type flagellum-dependent swarming motility"/>
    <property type="evidence" value="ECO:0007669"/>
    <property type="project" value="TreeGrafter"/>
</dbReference>
<organism evidence="13 14">
    <name type="scientific">Solidesulfovibrio carbinoliphilus subsp. oakridgensis</name>
    <dbReference type="NCBI Taxonomy" id="694327"/>
    <lineage>
        <taxon>Bacteria</taxon>
        <taxon>Pseudomonadati</taxon>
        <taxon>Thermodesulfobacteriota</taxon>
        <taxon>Desulfovibrionia</taxon>
        <taxon>Desulfovibrionales</taxon>
        <taxon>Desulfovibrionaceae</taxon>
        <taxon>Solidesulfovibrio</taxon>
    </lineage>
</organism>
<keyword evidence="14" id="KW-1185">Reference proteome</keyword>
<protein>
    <recommendedName>
        <fullName evidence="10">Flagellar protein FliL</fullName>
    </recommendedName>
</protein>
<evidence type="ECO:0000256" key="7">
    <source>
        <dbReference type="ARBA" id="ARBA00022779"/>
    </source>
</evidence>
<keyword evidence="9 10" id="KW-0472">Membrane</keyword>
<dbReference type="AlphaFoldDB" id="G7QDE6"/>
<keyword evidence="7 10" id="KW-0283">Flagellar rotation</keyword>
<keyword evidence="5 10" id="KW-0145">Chemotaxis</keyword>
<dbReference type="OrthoDB" id="9799777at2"/>
<keyword evidence="4 10" id="KW-1003">Cell membrane</keyword>
<accession>G7QDE6</accession>
<dbReference type="InterPro" id="IPR005503">
    <property type="entry name" value="FliL"/>
</dbReference>
<comment type="similarity">
    <text evidence="3 10">Belongs to the FliL family.</text>
</comment>
<dbReference type="STRING" id="694327.DFW101_0435"/>
<evidence type="ECO:0000256" key="10">
    <source>
        <dbReference type="RuleBase" id="RU364125"/>
    </source>
</evidence>
<dbReference type="EMBL" id="CM001368">
    <property type="protein sequence ID" value="EHJ46452.1"/>
    <property type="molecule type" value="Genomic_DNA"/>
</dbReference>
<keyword evidence="8" id="KW-1133">Transmembrane helix</keyword>
<evidence type="ECO:0000256" key="1">
    <source>
        <dbReference type="ARBA" id="ARBA00002254"/>
    </source>
</evidence>
<feature type="chain" id="PRO_5003503422" description="Flagellar protein FliL" evidence="12">
    <location>
        <begin position="23"/>
        <end position="149"/>
    </location>
</feature>
<evidence type="ECO:0000256" key="3">
    <source>
        <dbReference type="ARBA" id="ARBA00008281"/>
    </source>
</evidence>
<evidence type="ECO:0000256" key="8">
    <source>
        <dbReference type="ARBA" id="ARBA00022989"/>
    </source>
</evidence>
<gene>
    <name evidence="13" type="ORF">DFW101_0435</name>
</gene>
<feature type="region of interest" description="Disordered" evidence="11">
    <location>
        <begin position="25"/>
        <end position="50"/>
    </location>
</feature>
<evidence type="ECO:0000256" key="6">
    <source>
        <dbReference type="ARBA" id="ARBA00022692"/>
    </source>
</evidence>
<keyword evidence="12" id="KW-0732">Signal</keyword>
<keyword evidence="13" id="KW-0969">Cilium</keyword>
<evidence type="ECO:0000256" key="11">
    <source>
        <dbReference type="SAM" id="MobiDB-lite"/>
    </source>
</evidence>
<name>G7QDE6_9BACT</name>
<evidence type="ECO:0000313" key="14">
    <source>
        <dbReference type="Proteomes" id="UP000004662"/>
    </source>
</evidence>
<dbReference type="PANTHER" id="PTHR35091:SF2">
    <property type="entry name" value="FLAGELLAR PROTEIN FLIL"/>
    <property type="match status" value="1"/>
</dbReference>
<dbReference type="Proteomes" id="UP000004662">
    <property type="component" value="Chromosome"/>
</dbReference>
<evidence type="ECO:0000256" key="2">
    <source>
        <dbReference type="ARBA" id="ARBA00004162"/>
    </source>
</evidence>
<feature type="signal peptide" evidence="12">
    <location>
        <begin position="1"/>
        <end position="22"/>
    </location>
</feature>
<comment type="subcellular location">
    <subcellularLocation>
        <location evidence="2">Cell membrane</location>
        <topology evidence="2">Single-pass membrane protein</topology>
    </subcellularLocation>
</comment>
<dbReference type="eggNOG" id="COG1580">
    <property type="taxonomic scope" value="Bacteria"/>
</dbReference>
<proteinExistence type="inferred from homology"/>
<comment type="function">
    <text evidence="1 10">Controls the rotational direction of flagella during chemotaxis.</text>
</comment>
<dbReference type="GO" id="GO:0006935">
    <property type="term" value="P:chemotaxis"/>
    <property type="evidence" value="ECO:0007669"/>
    <property type="project" value="UniProtKB-KW"/>
</dbReference>
<dbReference type="HOGENOM" id="CLU_099018_2_0_7"/>
<dbReference type="GO" id="GO:0005886">
    <property type="term" value="C:plasma membrane"/>
    <property type="evidence" value="ECO:0007669"/>
    <property type="project" value="UniProtKB-SubCell"/>
</dbReference>
<evidence type="ECO:0000256" key="4">
    <source>
        <dbReference type="ARBA" id="ARBA00022475"/>
    </source>
</evidence>
<evidence type="ECO:0000256" key="5">
    <source>
        <dbReference type="ARBA" id="ARBA00022500"/>
    </source>
</evidence>
<evidence type="ECO:0000313" key="13">
    <source>
        <dbReference type="EMBL" id="EHJ46452.1"/>
    </source>
</evidence>
<evidence type="ECO:0000256" key="12">
    <source>
        <dbReference type="SAM" id="SignalP"/>
    </source>
</evidence>
<evidence type="ECO:0000256" key="9">
    <source>
        <dbReference type="ARBA" id="ARBA00023136"/>
    </source>
</evidence>
<dbReference type="Pfam" id="PF03748">
    <property type="entry name" value="FliL"/>
    <property type="match status" value="1"/>
</dbReference>
<reference evidence="14" key="1">
    <citation type="journal article" date="2015" name="Genome Announc.">
        <title>High-Quality Draft Genome Sequence of Desulfovibrio carbinoliphilus FW-101-2B, an Organic Acid-Oxidizing Sulfate-Reducing Bacterium Isolated from Uranium(VI)-Contaminated Groundwater.</title>
        <authorList>
            <person name="Ramsay B.D."/>
            <person name="Hwang C."/>
            <person name="Woo H.L."/>
            <person name="Carroll S.L."/>
            <person name="Lucas S."/>
            <person name="Han J."/>
            <person name="Lapidus A.L."/>
            <person name="Cheng J.F."/>
            <person name="Goodwin L.A."/>
            <person name="Pitluck S."/>
            <person name="Peters L."/>
            <person name="Chertkov O."/>
            <person name="Held B."/>
            <person name="Detter J.C."/>
            <person name="Han C.S."/>
            <person name="Tapia R."/>
            <person name="Land M.L."/>
            <person name="Hauser L.J."/>
            <person name="Kyrpides N.C."/>
            <person name="Ivanova N.N."/>
            <person name="Mikhailova N."/>
            <person name="Pagani I."/>
            <person name="Woyke T."/>
            <person name="Arkin A.P."/>
            <person name="Dehal P."/>
            <person name="Chivian D."/>
            <person name="Criddle C.S."/>
            <person name="Wu W."/>
            <person name="Chakraborty R."/>
            <person name="Hazen T.C."/>
            <person name="Fields M.W."/>
        </authorList>
    </citation>
    <scope>NUCLEOTIDE SEQUENCE [LARGE SCALE GENOMIC DNA]</scope>
    <source>
        <strain evidence="14">FW-101-2B</strain>
    </source>
</reference>
<sequence length="149" mass="16367">MHHLLKIGLLLLAFLLVPPATGRLDASSEGGHGGDSKKSEKKGDKKEAGKAVDGVIDLGPVTVNVLSNRGFRFLRLSMQVQCETNEEAERLTLPDAKEDLVFFLSSKMAEDLLGNPGKMILRRDLTELFSKYAGAGKVKNIFFTEFVFQ</sequence>
<feature type="compositionally biased region" description="Basic and acidic residues" evidence="11">
    <location>
        <begin position="32"/>
        <end position="50"/>
    </location>
</feature>
<keyword evidence="6" id="KW-0812">Transmembrane</keyword>
<dbReference type="RefSeq" id="WP_009108771.1">
    <property type="nucleotide sequence ID" value="NZ_CM001368.1"/>
</dbReference>
<dbReference type="GO" id="GO:0009425">
    <property type="term" value="C:bacterial-type flagellum basal body"/>
    <property type="evidence" value="ECO:0007669"/>
    <property type="project" value="InterPro"/>
</dbReference>
<keyword evidence="13" id="KW-0282">Flagellum</keyword>
<keyword evidence="13" id="KW-0966">Cell projection</keyword>
<dbReference type="PANTHER" id="PTHR35091">
    <property type="entry name" value="FLAGELLAR PROTEIN FLIL"/>
    <property type="match status" value="1"/>
</dbReference>